<dbReference type="FunCoup" id="A0A1S3FCY7">
    <property type="interactions" value="22"/>
</dbReference>
<sequence>MTTVKVTTEALPTSILEDNAAVYEATSAHIIEETEYVRKIRTTLEKIRNQMFKDEIGHNSTNHKLEAKHIGRCRTRQDTWQPHFPVTDKGVNLLGSLGYCSGRGLRHSSLFPVHGLNCELLLSFQWQDHRHCSVTRESTLGDDTEEQNAVMATLSSLLGLGGPEGGHMIPELIEPQVTKLEKEQTLKQHVESLNQVAEKLEEKHKQITELETLVQRMETEKRTLLERKLSLESKLLQLKSNATYANSCQDLQMEISILQEQISHLQFVIHSQHQNLRSVIQEMEGLKNNLKEQDKRIERLQEKVSVLEAQNKELKTKVALWPEMPRTKASKSVSTSELKTEDTSPYLMLIRLRK</sequence>
<feature type="coiled-coil region" evidence="1">
    <location>
        <begin position="273"/>
        <end position="317"/>
    </location>
</feature>
<dbReference type="PANTHER" id="PTHR23171:SF3">
    <property type="entry name" value="COILED-COIL DOMAIN-CONTAINING PROTEIN 68"/>
    <property type="match status" value="1"/>
</dbReference>
<evidence type="ECO:0000313" key="2">
    <source>
        <dbReference type="Proteomes" id="UP000081671"/>
    </source>
</evidence>
<dbReference type="OrthoDB" id="9391002at2759"/>
<dbReference type="KEGG" id="dord:105987591"/>
<reference evidence="3" key="1">
    <citation type="submission" date="2025-08" db="UniProtKB">
        <authorList>
            <consortium name="RefSeq"/>
        </authorList>
    </citation>
    <scope>IDENTIFICATION</scope>
    <source>
        <tissue evidence="3">Kidney</tissue>
    </source>
</reference>
<protein>
    <submittedName>
        <fullName evidence="3">Coiled-coil domain-containing protein 68</fullName>
    </submittedName>
</protein>
<keyword evidence="2" id="KW-1185">Reference proteome</keyword>
<dbReference type="Proteomes" id="UP000081671">
    <property type="component" value="Unplaced"/>
</dbReference>
<dbReference type="Gene3D" id="1.10.287.1490">
    <property type="match status" value="1"/>
</dbReference>
<name>A0A1S3FCY7_DIPOR</name>
<evidence type="ECO:0000256" key="1">
    <source>
        <dbReference type="SAM" id="Coils"/>
    </source>
</evidence>
<gene>
    <name evidence="3" type="primary">Ccdc68</name>
</gene>
<dbReference type="RefSeq" id="XP_012874346.1">
    <property type="nucleotide sequence ID" value="XM_013018892.1"/>
</dbReference>
<dbReference type="GO" id="GO:0035556">
    <property type="term" value="P:intracellular signal transduction"/>
    <property type="evidence" value="ECO:0007669"/>
    <property type="project" value="TreeGrafter"/>
</dbReference>
<dbReference type="FunFam" id="1.10.287.1490:FF:000016">
    <property type="entry name" value="Coiled-coil domain containing 68"/>
    <property type="match status" value="1"/>
</dbReference>
<dbReference type="SUPFAM" id="SSF57997">
    <property type="entry name" value="Tropomyosin"/>
    <property type="match status" value="1"/>
</dbReference>
<dbReference type="InterPro" id="IPR051375">
    <property type="entry name" value="Tuftelin_GRINL1A/MYZAP/CCD68"/>
</dbReference>
<accession>A0A1S3FCY7</accession>
<proteinExistence type="predicted"/>
<dbReference type="PANTHER" id="PTHR23171">
    <property type="entry name" value="GDOWN1"/>
    <property type="match status" value="1"/>
</dbReference>
<feature type="coiled-coil region" evidence="1">
    <location>
        <begin position="183"/>
        <end position="234"/>
    </location>
</feature>
<dbReference type="AlphaFoldDB" id="A0A1S3FCY7"/>
<dbReference type="GeneID" id="105987591"/>
<evidence type="ECO:0000313" key="3">
    <source>
        <dbReference type="RefSeq" id="XP_012874346.1"/>
    </source>
</evidence>
<organism evidence="2 3">
    <name type="scientific">Dipodomys ordii</name>
    <name type="common">Ord's kangaroo rat</name>
    <dbReference type="NCBI Taxonomy" id="10020"/>
    <lineage>
        <taxon>Eukaryota</taxon>
        <taxon>Metazoa</taxon>
        <taxon>Chordata</taxon>
        <taxon>Craniata</taxon>
        <taxon>Vertebrata</taxon>
        <taxon>Euteleostomi</taxon>
        <taxon>Mammalia</taxon>
        <taxon>Eutheria</taxon>
        <taxon>Euarchontoglires</taxon>
        <taxon>Glires</taxon>
        <taxon>Rodentia</taxon>
        <taxon>Castorimorpha</taxon>
        <taxon>Heteromyidae</taxon>
        <taxon>Dipodomyinae</taxon>
        <taxon>Dipodomys</taxon>
    </lineage>
</organism>
<keyword evidence="1" id="KW-0175">Coiled coil</keyword>
<dbReference type="InParanoid" id="A0A1S3FCY7"/>
<dbReference type="CTD" id="80323"/>